<feature type="compositionally biased region" description="Polar residues" evidence="1">
    <location>
        <begin position="372"/>
        <end position="386"/>
    </location>
</feature>
<sequence length="444" mass="50157">MRRAHGLFGFLFYRNRQDIGSRSRPLSPRCLMLPPELAEQIIYHGWNCLSSSSHRHGYAMTQWMLVSHEWLEIVLSIVFRNLWITSRAHIQYIVNMYDHHPSFICRLAGISNVREHLAKTCRSLTVSVYNRYDDQYSQQCTELIGHATIEPCRRLVHSYTQVHAIPLRDLPAVIGAMTPRITALHFVFIDCNATCLDWNARGPLLPMRQTDYPLSLVELHVSFVYTSPPPAVLLDAPRGTFFPPPDDRLPYWYGLYGVKKLIVRDANTDLIAFLTTACPRVETIQSTAEFRAEDVPEVVPADIRAQLVFTRLPRTTVWPGVTGGDAIPRPADWLKQEIEAVARRHRIKTAPSKPSQTAPSSVPVRTGKPSLSDGSIPSQTAASSQDVPVKTGKPFVPPETLMPTRKPSVAPQTTSPVAQLPSKTRKNPVWRIAIRVFQGHKWRL</sequence>
<protein>
    <submittedName>
        <fullName evidence="2">Uncharacterized protein</fullName>
    </submittedName>
</protein>
<evidence type="ECO:0000313" key="3">
    <source>
        <dbReference type="Proteomes" id="UP001215598"/>
    </source>
</evidence>
<gene>
    <name evidence="2" type="ORF">B0H16DRAFT_516609</name>
</gene>
<reference evidence="2" key="1">
    <citation type="submission" date="2023-03" db="EMBL/GenBank/DDBJ databases">
        <title>Massive genome expansion in bonnet fungi (Mycena s.s.) driven by repeated elements and novel gene families across ecological guilds.</title>
        <authorList>
            <consortium name="Lawrence Berkeley National Laboratory"/>
            <person name="Harder C.B."/>
            <person name="Miyauchi S."/>
            <person name="Viragh M."/>
            <person name="Kuo A."/>
            <person name="Thoen E."/>
            <person name="Andreopoulos B."/>
            <person name="Lu D."/>
            <person name="Skrede I."/>
            <person name="Drula E."/>
            <person name="Henrissat B."/>
            <person name="Morin E."/>
            <person name="Kohler A."/>
            <person name="Barry K."/>
            <person name="LaButti K."/>
            <person name="Morin E."/>
            <person name="Salamov A."/>
            <person name="Lipzen A."/>
            <person name="Mereny Z."/>
            <person name="Hegedus B."/>
            <person name="Baldrian P."/>
            <person name="Stursova M."/>
            <person name="Weitz H."/>
            <person name="Taylor A."/>
            <person name="Grigoriev I.V."/>
            <person name="Nagy L.G."/>
            <person name="Martin F."/>
            <person name="Kauserud H."/>
        </authorList>
    </citation>
    <scope>NUCLEOTIDE SEQUENCE</scope>
    <source>
        <strain evidence="2">CBHHK182m</strain>
    </source>
</reference>
<dbReference type="AlphaFoldDB" id="A0AAD7JE59"/>
<keyword evidence="3" id="KW-1185">Reference proteome</keyword>
<dbReference type="Proteomes" id="UP001215598">
    <property type="component" value="Unassembled WGS sequence"/>
</dbReference>
<feature type="region of interest" description="Disordered" evidence="1">
    <location>
        <begin position="345"/>
        <end position="423"/>
    </location>
</feature>
<accession>A0AAD7JE59</accession>
<evidence type="ECO:0000256" key="1">
    <source>
        <dbReference type="SAM" id="MobiDB-lite"/>
    </source>
</evidence>
<organism evidence="2 3">
    <name type="scientific">Mycena metata</name>
    <dbReference type="NCBI Taxonomy" id="1033252"/>
    <lineage>
        <taxon>Eukaryota</taxon>
        <taxon>Fungi</taxon>
        <taxon>Dikarya</taxon>
        <taxon>Basidiomycota</taxon>
        <taxon>Agaricomycotina</taxon>
        <taxon>Agaricomycetes</taxon>
        <taxon>Agaricomycetidae</taxon>
        <taxon>Agaricales</taxon>
        <taxon>Marasmiineae</taxon>
        <taxon>Mycenaceae</taxon>
        <taxon>Mycena</taxon>
    </lineage>
</organism>
<proteinExistence type="predicted"/>
<evidence type="ECO:0000313" key="2">
    <source>
        <dbReference type="EMBL" id="KAJ7762546.1"/>
    </source>
</evidence>
<dbReference type="EMBL" id="JARKIB010000032">
    <property type="protein sequence ID" value="KAJ7762546.1"/>
    <property type="molecule type" value="Genomic_DNA"/>
</dbReference>
<comment type="caution">
    <text evidence="2">The sequence shown here is derived from an EMBL/GenBank/DDBJ whole genome shotgun (WGS) entry which is preliminary data.</text>
</comment>
<name>A0AAD7JE59_9AGAR</name>